<comment type="function">
    <text evidence="17">Member of the two-component regulatory system PhoR/PhoB involved in the phosphate regulon genes expression. PhoR may function as a membrane-associated protein kinase that phosphorylates PhoB in response to environmental signals.</text>
</comment>
<dbReference type="SUPFAM" id="SSF55785">
    <property type="entry name" value="PYP-like sensor domain (PAS domain)"/>
    <property type="match status" value="1"/>
</dbReference>
<feature type="domain" description="Histidine kinase" evidence="20">
    <location>
        <begin position="209"/>
        <end position="426"/>
    </location>
</feature>
<dbReference type="Pfam" id="PF13188">
    <property type="entry name" value="PAS_8"/>
    <property type="match status" value="1"/>
</dbReference>
<dbReference type="CDD" id="cd00130">
    <property type="entry name" value="PAS"/>
    <property type="match status" value="1"/>
</dbReference>
<organism evidence="22 23">
    <name type="scientific">Porticoccus litoralis</name>
    <dbReference type="NCBI Taxonomy" id="434086"/>
    <lineage>
        <taxon>Bacteria</taxon>
        <taxon>Pseudomonadati</taxon>
        <taxon>Pseudomonadota</taxon>
        <taxon>Gammaproteobacteria</taxon>
        <taxon>Cellvibrionales</taxon>
        <taxon>Porticoccaceae</taxon>
        <taxon>Porticoccus</taxon>
    </lineage>
</organism>
<gene>
    <name evidence="22" type="primary">phoR</name>
    <name evidence="22" type="ORF">Q8A57_07030</name>
</gene>
<dbReference type="FunFam" id="1.10.287.130:FF:000001">
    <property type="entry name" value="Two-component sensor histidine kinase"/>
    <property type="match status" value="1"/>
</dbReference>
<evidence type="ECO:0000259" key="20">
    <source>
        <dbReference type="PROSITE" id="PS50109"/>
    </source>
</evidence>
<accession>A0AAW8B2Y7</accession>
<dbReference type="InterPro" id="IPR003594">
    <property type="entry name" value="HATPase_dom"/>
</dbReference>
<evidence type="ECO:0000256" key="5">
    <source>
        <dbReference type="ARBA" id="ARBA00022448"/>
    </source>
</evidence>
<dbReference type="Gene3D" id="3.30.565.10">
    <property type="entry name" value="Histidine kinase-like ATPase, C-terminal domain"/>
    <property type="match status" value="1"/>
</dbReference>
<keyword evidence="9" id="KW-0808">Transferase</keyword>
<dbReference type="InterPro" id="IPR036097">
    <property type="entry name" value="HisK_dim/P_sf"/>
</dbReference>
<comment type="catalytic activity">
    <reaction evidence="1">
        <text>ATP + protein L-histidine = ADP + protein N-phospho-L-histidine.</text>
        <dbReference type="EC" id="2.7.13.3"/>
    </reaction>
</comment>
<keyword evidence="23" id="KW-1185">Reference proteome</keyword>
<dbReference type="InterPro" id="IPR050351">
    <property type="entry name" value="BphY/WalK/GraS-like"/>
</dbReference>
<evidence type="ECO:0000256" key="14">
    <source>
        <dbReference type="ARBA" id="ARBA00022989"/>
    </source>
</evidence>
<keyword evidence="13" id="KW-0067">ATP-binding</keyword>
<dbReference type="GO" id="GO:0005524">
    <property type="term" value="F:ATP binding"/>
    <property type="evidence" value="ECO:0007669"/>
    <property type="project" value="UniProtKB-KW"/>
</dbReference>
<dbReference type="EMBL" id="JAUUUU010000003">
    <property type="protein sequence ID" value="MDP1520713.1"/>
    <property type="molecule type" value="Genomic_DNA"/>
</dbReference>
<dbReference type="GO" id="GO:0004721">
    <property type="term" value="F:phosphoprotein phosphatase activity"/>
    <property type="evidence" value="ECO:0007669"/>
    <property type="project" value="InterPro"/>
</dbReference>
<evidence type="ECO:0000256" key="13">
    <source>
        <dbReference type="ARBA" id="ARBA00022840"/>
    </source>
</evidence>
<evidence type="ECO:0000256" key="2">
    <source>
        <dbReference type="ARBA" id="ARBA00004236"/>
    </source>
</evidence>
<keyword evidence="16 19" id="KW-0472">Membrane</keyword>
<evidence type="ECO:0000256" key="7">
    <source>
        <dbReference type="ARBA" id="ARBA00022553"/>
    </source>
</evidence>
<dbReference type="InterPro" id="IPR036890">
    <property type="entry name" value="HATPase_C_sf"/>
</dbReference>
<dbReference type="Pfam" id="PF02518">
    <property type="entry name" value="HATPase_c"/>
    <property type="match status" value="1"/>
</dbReference>
<dbReference type="GO" id="GO:0006817">
    <property type="term" value="P:phosphate ion transport"/>
    <property type="evidence" value="ECO:0007669"/>
    <property type="project" value="UniProtKB-KW"/>
</dbReference>
<dbReference type="GO" id="GO:0005886">
    <property type="term" value="C:plasma membrane"/>
    <property type="evidence" value="ECO:0007669"/>
    <property type="project" value="UniProtKB-SubCell"/>
</dbReference>
<evidence type="ECO:0000256" key="15">
    <source>
        <dbReference type="ARBA" id="ARBA00023012"/>
    </source>
</evidence>
<protein>
    <recommendedName>
        <fullName evidence="4">Phosphate regulon sensor protein PhoR</fullName>
        <ecNumber evidence="3">2.7.13.3</ecNumber>
    </recommendedName>
</protein>
<dbReference type="Pfam" id="PF00512">
    <property type="entry name" value="HisKA"/>
    <property type="match status" value="1"/>
</dbReference>
<dbReference type="CDD" id="cd00082">
    <property type="entry name" value="HisKA"/>
    <property type="match status" value="1"/>
</dbReference>
<dbReference type="RefSeq" id="WP_305170287.1">
    <property type="nucleotide sequence ID" value="NZ_JAUUUU010000003.1"/>
</dbReference>
<evidence type="ECO:0000256" key="3">
    <source>
        <dbReference type="ARBA" id="ARBA00012438"/>
    </source>
</evidence>
<dbReference type="PANTHER" id="PTHR45453">
    <property type="entry name" value="PHOSPHATE REGULON SENSOR PROTEIN PHOR"/>
    <property type="match status" value="1"/>
</dbReference>
<evidence type="ECO:0000256" key="8">
    <source>
        <dbReference type="ARBA" id="ARBA00022592"/>
    </source>
</evidence>
<reference evidence="22" key="1">
    <citation type="journal article" date="2010" name="Int. J. Syst. Evol. Microbiol.">
        <title>Porticoccus litoralis gen. nov., sp. nov., a gammaproteobacterium isolated from the Yellow Sea.</title>
        <authorList>
            <person name="Oh H.M."/>
            <person name="Kim H."/>
            <person name="Kim K.M."/>
            <person name="Min G.S."/>
            <person name="Cho J.C."/>
        </authorList>
    </citation>
    <scope>NUCLEOTIDE SEQUENCE</scope>
    <source>
        <strain evidence="22">DSM 25064</strain>
    </source>
</reference>
<dbReference type="InterPro" id="IPR014310">
    <property type="entry name" value="Sig_transdc_His_kinase_PhoR"/>
</dbReference>
<evidence type="ECO:0000256" key="12">
    <source>
        <dbReference type="ARBA" id="ARBA00022777"/>
    </source>
</evidence>
<dbReference type="SMART" id="SM00388">
    <property type="entry name" value="HisKA"/>
    <property type="match status" value="1"/>
</dbReference>
<dbReference type="Proteomes" id="UP001178354">
    <property type="component" value="Unassembled WGS sequence"/>
</dbReference>
<evidence type="ECO:0000256" key="1">
    <source>
        <dbReference type="ARBA" id="ARBA00000085"/>
    </source>
</evidence>
<evidence type="ECO:0000256" key="11">
    <source>
        <dbReference type="ARBA" id="ARBA00022741"/>
    </source>
</evidence>
<keyword evidence="11" id="KW-0547">Nucleotide-binding</keyword>
<keyword evidence="6" id="KW-1003">Cell membrane</keyword>
<keyword evidence="5" id="KW-0813">Transport</keyword>
<dbReference type="FunFam" id="3.30.565.10:FF:000006">
    <property type="entry name" value="Sensor histidine kinase WalK"/>
    <property type="match status" value="1"/>
</dbReference>
<dbReference type="InterPro" id="IPR000014">
    <property type="entry name" value="PAS"/>
</dbReference>
<evidence type="ECO:0000256" key="9">
    <source>
        <dbReference type="ARBA" id="ARBA00022679"/>
    </source>
</evidence>
<dbReference type="InterPro" id="IPR004358">
    <property type="entry name" value="Sig_transdc_His_kin-like_C"/>
</dbReference>
<comment type="subcellular location">
    <subcellularLocation>
        <location evidence="2">Cell membrane</location>
    </subcellularLocation>
</comment>
<comment type="caution">
    <text evidence="22">The sequence shown here is derived from an EMBL/GenBank/DDBJ whole genome shotgun (WGS) entry which is preliminary data.</text>
</comment>
<keyword evidence="14 19" id="KW-1133">Transmembrane helix</keyword>
<keyword evidence="8" id="KW-0592">Phosphate transport</keyword>
<dbReference type="PROSITE" id="PS50109">
    <property type="entry name" value="HIS_KIN"/>
    <property type="match status" value="1"/>
</dbReference>
<feature type="domain" description="PAS" evidence="21">
    <location>
        <begin position="94"/>
        <end position="135"/>
    </location>
</feature>
<evidence type="ECO:0000256" key="16">
    <source>
        <dbReference type="ARBA" id="ARBA00023136"/>
    </source>
</evidence>
<proteinExistence type="predicted"/>
<evidence type="ECO:0000313" key="23">
    <source>
        <dbReference type="Proteomes" id="UP001178354"/>
    </source>
</evidence>
<dbReference type="PRINTS" id="PR00344">
    <property type="entry name" value="BCTRLSENSOR"/>
</dbReference>
<evidence type="ECO:0000313" key="22">
    <source>
        <dbReference type="EMBL" id="MDP1520713.1"/>
    </source>
</evidence>
<dbReference type="AlphaFoldDB" id="A0AAW8B2Y7"/>
<dbReference type="EC" id="2.7.13.3" evidence="3"/>
<dbReference type="NCBIfam" id="TIGR02966">
    <property type="entry name" value="phoR_proteo"/>
    <property type="match status" value="1"/>
</dbReference>
<dbReference type="InterPro" id="IPR021766">
    <property type="entry name" value="PhoR_N"/>
</dbReference>
<name>A0AAW8B2Y7_9GAMM</name>
<dbReference type="SMART" id="SM00387">
    <property type="entry name" value="HATPase_c"/>
    <property type="match status" value="1"/>
</dbReference>
<evidence type="ECO:0000256" key="17">
    <source>
        <dbReference type="ARBA" id="ARBA00025207"/>
    </source>
</evidence>
<evidence type="ECO:0000259" key="21">
    <source>
        <dbReference type="PROSITE" id="PS50112"/>
    </source>
</evidence>
<evidence type="ECO:0000256" key="4">
    <source>
        <dbReference type="ARBA" id="ARBA00019665"/>
    </source>
</evidence>
<dbReference type="InterPro" id="IPR035965">
    <property type="entry name" value="PAS-like_dom_sf"/>
</dbReference>
<dbReference type="GO" id="GO:0016036">
    <property type="term" value="P:cellular response to phosphate starvation"/>
    <property type="evidence" value="ECO:0007669"/>
    <property type="project" value="TreeGrafter"/>
</dbReference>
<evidence type="ECO:0000256" key="10">
    <source>
        <dbReference type="ARBA" id="ARBA00022692"/>
    </source>
</evidence>
<keyword evidence="18" id="KW-0175">Coiled coil</keyword>
<dbReference type="SUPFAM" id="SSF47384">
    <property type="entry name" value="Homodimeric domain of signal transducing histidine kinase"/>
    <property type="match status" value="1"/>
</dbReference>
<dbReference type="Pfam" id="PF11808">
    <property type="entry name" value="PhoR"/>
    <property type="match status" value="1"/>
</dbReference>
<dbReference type="GO" id="GO:0000155">
    <property type="term" value="F:phosphorelay sensor kinase activity"/>
    <property type="evidence" value="ECO:0007669"/>
    <property type="project" value="InterPro"/>
</dbReference>
<feature type="coiled-coil region" evidence="18">
    <location>
        <begin position="77"/>
        <end position="104"/>
    </location>
</feature>
<dbReference type="PROSITE" id="PS50112">
    <property type="entry name" value="PAS"/>
    <property type="match status" value="1"/>
</dbReference>
<keyword evidence="7" id="KW-0597">Phosphoprotein</keyword>
<reference evidence="22" key="2">
    <citation type="submission" date="2023-08" db="EMBL/GenBank/DDBJ databases">
        <authorList>
            <person name="Luo J."/>
        </authorList>
    </citation>
    <scope>NUCLEOTIDE SEQUENCE</scope>
    <source>
        <strain evidence="22">DSM 25064</strain>
    </source>
</reference>
<dbReference type="InterPro" id="IPR005467">
    <property type="entry name" value="His_kinase_dom"/>
</dbReference>
<dbReference type="Gene3D" id="3.30.450.20">
    <property type="entry name" value="PAS domain"/>
    <property type="match status" value="1"/>
</dbReference>
<sequence>MHRGLQAEIRRIVLITLLLLFIGFMLGEILFTLLAGGSIYMLWTFSHIARLYDWLDQGANGLPPDASGVWGDMTDYLYRMQQRNDRAKQSRRQLSERVRNITSALPDGIMTLTPDRVLEWWNPAAEALLGLEKGDRGQSIINILRDPRFVAFIQHNELPPPTELPSPEDPSRTLLFSAAEFGDGNIILMAQDITRLRNLEQMRQDFVANISHELRTPLTVLSGYLETLQDNSDQLPGTWKKALNQMDQQTERLNALANDLVMLSQLESNRKPPPRSTVDIATLLQQVVQDARMVCTENHHISMELVEEKLEVRGEYKELYSAISNLAINAIKHNPGGVDVSLTCRSTENEVIIEICDDGYGIDPKHIPRLTERFYRVDNSRASSTGGTGLGLAIVKHVLMRHGGTLQIRSTLGKGSCFCCHLPKPTVVA</sequence>
<keyword evidence="10 19" id="KW-0812">Transmembrane</keyword>
<dbReference type="Gene3D" id="1.10.287.130">
    <property type="match status" value="1"/>
</dbReference>
<dbReference type="SUPFAM" id="SSF55874">
    <property type="entry name" value="ATPase domain of HSP90 chaperone/DNA topoisomerase II/histidine kinase"/>
    <property type="match status" value="1"/>
</dbReference>
<evidence type="ECO:0000256" key="19">
    <source>
        <dbReference type="SAM" id="Phobius"/>
    </source>
</evidence>
<dbReference type="InterPro" id="IPR003661">
    <property type="entry name" value="HisK_dim/P_dom"/>
</dbReference>
<dbReference type="PANTHER" id="PTHR45453:SF1">
    <property type="entry name" value="PHOSPHATE REGULON SENSOR PROTEIN PHOR"/>
    <property type="match status" value="1"/>
</dbReference>
<dbReference type="SMART" id="SM00091">
    <property type="entry name" value="PAS"/>
    <property type="match status" value="1"/>
</dbReference>
<keyword evidence="12 22" id="KW-0418">Kinase</keyword>
<evidence type="ECO:0000256" key="18">
    <source>
        <dbReference type="SAM" id="Coils"/>
    </source>
</evidence>
<keyword evidence="15" id="KW-0902">Two-component regulatory system</keyword>
<feature type="transmembrane region" description="Helical" evidence="19">
    <location>
        <begin position="12"/>
        <end position="43"/>
    </location>
</feature>
<evidence type="ECO:0000256" key="6">
    <source>
        <dbReference type="ARBA" id="ARBA00022475"/>
    </source>
</evidence>